<organism evidence="9 10">
    <name type="scientific">Panicum virgatum</name>
    <name type="common">Blackwell switchgrass</name>
    <dbReference type="NCBI Taxonomy" id="38727"/>
    <lineage>
        <taxon>Eukaryota</taxon>
        <taxon>Viridiplantae</taxon>
        <taxon>Streptophyta</taxon>
        <taxon>Embryophyta</taxon>
        <taxon>Tracheophyta</taxon>
        <taxon>Spermatophyta</taxon>
        <taxon>Magnoliopsida</taxon>
        <taxon>Liliopsida</taxon>
        <taxon>Poales</taxon>
        <taxon>Poaceae</taxon>
        <taxon>PACMAD clade</taxon>
        <taxon>Panicoideae</taxon>
        <taxon>Panicodae</taxon>
        <taxon>Paniceae</taxon>
        <taxon>Panicinae</taxon>
        <taxon>Panicum</taxon>
        <taxon>Panicum sect. Hiantes</taxon>
    </lineage>
</organism>
<feature type="compositionally biased region" description="Acidic residues" evidence="7">
    <location>
        <begin position="513"/>
        <end position="526"/>
    </location>
</feature>
<protein>
    <recommendedName>
        <fullName evidence="8">DEK-C domain-containing protein</fullName>
    </recommendedName>
</protein>
<evidence type="ECO:0000313" key="10">
    <source>
        <dbReference type="Proteomes" id="UP000823388"/>
    </source>
</evidence>
<dbReference type="InterPro" id="IPR014876">
    <property type="entry name" value="DEK_C"/>
</dbReference>
<dbReference type="PANTHER" id="PTHR13468">
    <property type="entry name" value="DEK PROTEIN"/>
    <property type="match status" value="1"/>
</dbReference>
<feature type="domain" description="DEK-C" evidence="8">
    <location>
        <begin position="625"/>
        <end position="680"/>
    </location>
</feature>
<keyword evidence="6" id="KW-0539">Nucleus</keyword>
<gene>
    <name evidence="9" type="ORF">PVAP13_9NG216519</name>
</gene>
<evidence type="ECO:0000259" key="8">
    <source>
        <dbReference type="PROSITE" id="PS51998"/>
    </source>
</evidence>
<feature type="compositionally biased region" description="Basic and acidic residues" evidence="7">
    <location>
        <begin position="105"/>
        <end position="295"/>
    </location>
</feature>
<evidence type="ECO:0000256" key="1">
    <source>
        <dbReference type="ARBA" id="ARBA00004604"/>
    </source>
</evidence>
<dbReference type="EMBL" id="CM029054">
    <property type="protein sequence ID" value="KAG2536743.1"/>
    <property type="molecule type" value="Genomic_DNA"/>
</dbReference>
<dbReference type="Proteomes" id="UP000823388">
    <property type="component" value="Chromosome 9N"/>
</dbReference>
<evidence type="ECO:0000256" key="2">
    <source>
        <dbReference type="ARBA" id="ARBA00022853"/>
    </source>
</evidence>
<dbReference type="SUPFAM" id="SSF109715">
    <property type="entry name" value="DEK C-terminal domain"/>
    <property type="match status" value="1"/>
</dbReference>
<keyword evidence="5" id="KW-0804">Transcription</keyword>
<dbReference type="Gene3D" id="1.10.10.60">
    <property type="entry name" value="Homeodomain-like"/>
    <property type="match status" value="1"/>
</dbReference>
<dbReference type="GO" id="GO:0003677">
    <property type="term" value="F:DNA binding"/>
    <property type="evidence" value="ECO:0007669"/>
    <property type="project" value="UniProtKB-KW"/>
</dbReference>
<feature type="region of interest" description="Disordered" evidence="7">
    <location>
        <begin position="445"/>
        <end position="631"/>
    </location>
</feature>
<dbReference type="Pfam" id="PF08766">
    <property type="entry name" value="DEK_C"/>
    <property type="match status" value="1"/>
</dbReference>
<evidence type="ECO:0000256" key="7">
    <source>
        <dbReference type="SAM" id="MobiDB-lite"/>
    </source>
</evidence>
<dbReference type="FunFam" id="1.10.10.60:FF:000220">
    <property type="entry name" value="DEK domain-containing chromatin associated protein"/>
    <property type="match status" value="1"/>
</dbReference>
<keyword evidence="2" id="KW-0156">Chromatin regulator</keyword>
<feature type="compositionally biased region" description="Basic and acidic residues" evidence="7">
    <location>
        <begin position="616"/>
        <end position="631"/>
    </location>
</feature>
<dbReference type="OrthoDB" id="370884at2759"/>
<dbReference type="PROSITE" id="PS51998">
    <property type="entry name" value="DEK_C"/>
    <property type="match status" value="1"/>
</dbReference>
<feature type="compositionally biased region" description="Basic and acidic residues" evidence="7">
    <location>
        <begin position="597"/>
        <end position="608"/>
    </location>
</feature>
<dbReference type="PANTHER" id="PTHR13468:SF23">
    <property type="entry name" value="EXPRESSED PROTEIN"/>
    <property type="match status" value="1"/>
</dbReference>
<feature type="region of interest" description="Disordered" evidence="7">
    <location>
        <begin position="1"/>
        <end position="313"/>
    </location>
</feature>
<evidence type="ECO:0000256" key="3">
    <source>
        <dbReference type="ARBA" id="ARBA00023015"/>
    </source>
</evidence>
<reference evidence="9" key="1">
    <citation type="submission" date="2020-05" db="EMBL/GenBank/DDBJ databases">
        <title>WGS assembly of Panicum virgatum.</title>
        <authorList>
            <person name="Lovell J.T."/>
            <person name="Jenkins J."/>
            <person name="Shu S."/>
            <person name="Juenger T.E."/>
            <person name="Schmutz J."/>
        </authorList>
    </citation>
    <scope>NUCLEOTIDE SEQUENCE</scope>
    <source>
        <strain evidence="9">AP13</strain>
    </source>
</reference>
<accession>A0A8T0MK73</accession>
<name>A0A8T0MK73_PANVG</name>
<keyword evidence="10" id="KW-1185">Reference proteome</keyword>
<dbReference type="InterPro" id="IPR044198">
    <property type="entry name" value="DEK"/>
</dbReference>
<dbReference type="GO" id="GO:0042393">
    <property type="term" value="F:histone binding"/>
    <property type="evidence" value="ECO:0007669"/>
    <property type="project" value="TreeGrafter"/>
</dbReference>
<dbReference type="GO" id="GO:2000779">
    <property type="term" value="P:regulation of double-strand break repair"/>
    <property type="evidence" value="ECO:0007669"/>
    <property type="project" value="TreeGrafter"/>
</dbReference>
<sequence length="709" mass="78781">MEEKAVANGTAADDVAAPDNNKDSTNKEEAVKSMEPAVVNKDAEEHNKGSENGTEGPSDADVKMAEAESAKEGDAAAAKDVDSEDVKMDADAMEGDGDAAVAKQVDSEDVKMDADAKEDTDAKKEGEDVKMTEAEEGNAEVKDKEEKEDKVDNTNVDKLDESKEQEKDGSAEQEENKGKETDEHKQPEGTKQLDAKEEKDSSAELEENNGKETEEHKQLEGTEQLDAKEEKDGADEKQQEEKAEEKGSADKKDEADNLEENKEETPKNKKVRSARDRSQGKEKKQDGSKSREAKSLLETPSPYGTDRPQRERKTVERLVEVIEKEPNRNFVVEKGRGTPLKDIPNVAHRISRKKPGDLKFLHNLLFGRKGKSVDFKGHILQFSGFVWHESDEKQRAKAKDKLDKCVKDILLDLCWMLAIPVPKTNLRKEDIVSKLLDFIAEPHSAADSGLSDEQGSNSRKRKRGGESASKTPDDTPSRSMKKFGNDSTSGKRRKKALKYDTDDDDSMKSDSEENRDEDAEEHEDDYDSGKEKAGKKFPKVQESSSKKKTDRGSGYKTGHPKTISKSPVKKASSKISEDKESPDNSAKVFSRKRKPTAKGEKDIKEKKSAGKKVTKGKGESAEADLPSKDELRKTITAILKKVDFNTATFSDILKKLDNHYQMDLTPKKEAIKVMIQDELTKMSEADEDEDTNEDAGKKQQQPQAKEVEA</sequence>
<feature type="compositionally biased region" description="Basic and acidic residues" evidence="7">
    <location>
        <begin position="544"/>
        <end position="553"/>
    </location>
</feature>
<evidence type="ECO:0000256" key="4">
    <source>
        <dbReference type="ARBA" id="ARBA00023125"/>
    </source>
</evidence>
<feature type="region of interest" description="Disordered" evidence="7">
    <location>
        <begin position="679"/>
        <end position="709"/>
    </location>
</feature>
<comment type="caution">
    <text evidence="9">The sequence shown here is derived from an EMBL/GenBank/DDBJ whole genome shotgun (WGS) entry which is preliminary data.</text>
</comment>
<comment type="subcellular location">
    <subcellularLocation>
        <location evidence="1">Nucleus</location>
        <location evidence="1">Nucleolus</location>
    </subcellularLocation>
</comment>
<evidence type="ECO:0000256" key="5">
    <source>
        <dbReference type="ARBA" id="ARBA00023163"/>
    </source>
</evidence>
<dbReference type="GO" id="GO:0005730">
    <property type="term" value="C:nucleolus"/>
    <property type="evidence" value="ECO:0007669"/>
    <property type="project" value="UniProtKB-SubCell"/>
</dbReference>
<keyword evidence="4" id="KW-0238">DNA-binding</keyword>
<feature type="compositionally biased region" description="Basic and acidic residues" evidence="7">
    <location>
        <begin position="20"/>
        <end position="32"/>
    </location>
</feature>
<proteinExistence type="predicted"/>
<keyword evidence="3" id="KW-0805">Transcription regulation</keyword>
<evidence type="ECO:0000256" key="6">
    <source>
        <dbReference type="ARBA" id="ARBA00023242"/>
    </source>
</evidence>
<evidence type="ECO:0000313" key="9">
    <source>
        <dbReference type="EMBL" id="KAG2536743.1"/>
    </source>
</evidence>
<dbReference type="GO" id="GO:0006325">
    <property type="term" value="P:chromatin organization"/>
    <property type="evidence" value="ECO:0007669"/>
    <property type="project" value="UniProtKB-KW"/>
</dbReference>
<feature type="compositionally biased region" description="Basic and acidic residues" evidence="7">
    <location>
        <begin position="60"/>
        <end position="90"/>
    </location>
</feature>
<dbReference type="AlphaFoldDB" id="A0A8T0MK73"/>